<dbReference type="InterPro" id="IPR026870">
    <property type="entry name" value="Zinc_ribbon_dom"/>
</dbReference>
<keyword evidence="1" id="KW-0472">Membrane</keyword>
<gene>
    <name evidence="3" type="ORF">SAMN05216439_1710</name>
</gene>
<dbReference type="Pfam" id="PF13240">
    <property type="entry name" value="Zn_Ribbon_1"/>
    <property type="match status" value="1"/>
</dbReference>
<keyword evidence="1" id="KW-0812">Transmembrane</keyword>
<protein>
    <submittedName>
        <fullName evidence="3">Zinc-ribbon domain-containing protein</fullName>
    </submittedName>
</protein>
<dbReference type="AlphaFoldDB" id="A0A1H7L665"/>
<keyword evidence="1" id="KW-1133">Transmembrane helix</keyword>
<proteinExistence type="predicted"/>
<evidence type="ECO:0000259" key="2">
    <source>
        <dbReference type="Pfam" id="PF13240"/>
    </source>
</evidence>
<organism evidence="3 4">
    <name type="scientific">Methanobrevibacter gottschalkii</name>
    <dbReference type="NCBI Taxonomy" id="190974"/>
    <lineage>
        <taxon>Archaea</taxon>
        <taxon>Methanobacteriati</taxon>
        <taxon>Methanobacteriota</taxon>
        <taxon>Methanomada group</taxon>
        <taxon>Methanobacteria</taxon>
        <taxon>Methanobacteriales</taxon>
        <taxon>Methanobacteriaceae</taxon>
        <taxon>Methanobrevibacter</taxon>
    </lineage>
</organism>
<dbReference type="RefSeq" id="WP_069575413.1">
    <property type="nucleotide sequence ID" value="NZ_FOAK01000007.1"/>
</dbReference>
<evidence type="ECO:0000313" key="3">
    <source>
        <dbReference type="EMBL" id="SEK94553.1"/>
    </source>
</evidence>
<name>A0A1H7L665_9EURY</name>
<feature type="domain" description="Zinc-ribbon" evidence="2">
    <location>
        <begin position="3"/>
        <end position="23"/>
    </location>
</feature>
<feature type="transmembrane region" description="Helical" evidence="1">
    <location>
        <begin position="50"/>
        <end position="68"/>
    </location>
</feature>
<reference evidence="3 4" key="1">
    <citation type="submission" date="2016-10" db="EMBL/GenBank/DDBJ databases">
        <authorList>
            <person name="de Groot N.N."/>
        </authorList>
    </citation>
    <scope>NUCLEOTIDE SEQUENCE [LARGE SCALE GENOMIC DNA]</scope>
    <source>
        <strain evidence="3 4">DSM 11978</strain>
    </source>
</reference>
<evidence type="ECO:0000313" key="4">
    <source>
        <dbReference type="Proteomes" id="UP000199506"/>
    </source>
</evidence>
<dbReference type="OrthoDB" id="78092at2157"/>
<sequence length="179" mass="19747">MVKCPRCGYENSSTAVYCDNCAYLLTDSEGNRIDNSPRVSSWNISFAKKIVIVLGIIVIAMLLFSFIYNNTQPSHEDSLNLITDNGTVHKTASYPYKAVIEYEGSWGAKMGDPNYLVSEDGYGTKSFVLDCAAWDRVSISAQKYDYGEGELHVKLLRNGEVVAENSTTNVTGAVVVNYN</sequence>
<dbReference type="STRING" id="190974.SAMN05216439_1710"/>
<evidence type="ECO:0000256" key="1">
    <source>
        <dbReference type="SAM" id="Phobius"/>
    </source>
</evidence>
<dbReference type="Proteomes" id="UP000199506">
    <property type="component" value="Unassembled WGS sequence"/>
</dbReference>
<dbReference type="EMBL" id="FOAK01000007">
    <property type="protein sequence ID" value="SEK94553.1"/>
    <property type="molecule type" value="Genomic_DNA"/>
</dbReference>
<accession>A0A1H7L665</accession>